<dbReference type="SUPFAM" id="SSF53822">
    <property type="entry name" value="Periplasmic binding protein-like I"/>
    <property type="match status" value="1"/>
</dbReference>
<evidence type="ECO:0000256" key="2">
    <source>
        <dbReference type="ARBA" id="ARBA00008610"/>
    </source>
</evidence>
<keyword evidence="3" id="KW-1003">Cell membrane</keyword>
<comment type="subcellular location">
    <subcellularLocation>
        <location evidence="1">Cell membrane</location>
        <topology evidence="1">Lipid-anchor</topology>
    </subcellularLocation>
</comment>
<keyword evidence="7" id="KW-0812">Transmembrane</keyword>
<dbReference type="HOGENOM" id="CLU_038813_1_3_9"/>
<evidence type="ECO:0000256" key="7">
    <source>
        <dbReference type="SAM" id="Phobius"/>
    </source>
</evidence>
<dbReference type="eggNOG" id="COG1744">
    <property type="taxonomic scope" value="Bacteria"/>
</dbReference>
<keyword evidence="5 7" id="KW-0472">Membrane</keyword>
<dbReference type="Proteomes" id="UP000001401">
    <property type="component" value="Chromosome"/>
</dbReference>
<dbReference type="GO" id="GO:0005886">
    <property type="term" value="C:plasma membrane"/>
    <property type="evidence" value="ECO:0007669"/>
    <property type="project" value="UniProtKB-SubCell"/>
</dbReference>
<evidence type="ECO:0000256" key="5">
    <source>
        <dbReference type="ARBA" id="ARBA00023136"/>
    </source>
</evidence>
<dbReference type="STRING" id="649639.Bcell_3666"/>
<evidence type="ECO:0000256" key="3">
    <source>
        <dbReference type="ARBA" id="ARBA00022475"/>
    </source>
</evidence>
<evidence type="ECO:0000256" key="1">
    <source>
        <dbReference type="ARBA" id="ARBA00004193"/>
    </source>
</evidence>
<keyword evidence="6 9" id="KW-0449">Lipoprotein</keyword>
<gene>
    <name evidence="9" type="ordered locus">Bcell_3666</name>
</gene>
<keyword evidence="4" id="KW-0732">Signal</keyword>
<dbReference type="PANTHER" id="PTHR34296:SF2">
    <property type="entry name" value="ABC TRANSPORTER GUANOSINE-BINDING PROTEIN NUPN"/>
    <property type="match status" value="1"/>
</dbReference>
<dbReference type="InterPro" id="IPR028082">
    <property type="entry name" value="Peripla_BP_I"/>
</dbReference>
<feature type="transmembrane region" description="Helical" evidence="7">
    <location>
        <begin position="7"/>
        <end position="30"/>
    </location>
</feature>
<dbReference type="AlphaFoldDB" id="E6TSZ9"/>
<evidence type="ECO:0000313" key="9">
    <source>
        <dbReference type="EMBL" id="ADU31907.1"/>
    </source>
</evidence>
<dbReference type="InterPro" id="IPR050957">
    <property type="entry name" value="BMP_lipoprotein"/>
</dbReference>
<dbReference type="Gene3D" id="3.40.50.2300">
    <property type="match status" value="2"/>
</dbReference>
<feature type="domain" description="ABC transporter substrate-binding protein PnrA-like" evidence="8">
    <location>
        <begin position="43"/>
        <end position="292"/>
    </location>
</feature>
<accession>E6TSZ9</accession>
<evidence type="ECO:0000259" key="8">
    <source>
        <dbReference type="Pfam" id="PF02608"/>
    </source>
</evidence>
<dbReference type="OrthoDB" id="2556857at2"/>
<dbReference type="InterPro" id="IPR003760">
    <property type="entry name" value="PnrA-like"/>
</dbReference>
<reference evidence="9 10" key="1">
    <citation type="submission" date="2010-12" db="EMBL/GenBank/DDBJ databases">
        <title>Complete sequence of Bacillus cellulosilyticus DSM 2522.</title>
        <authorList>
            <consortium name="US DOE Joint Genome Institute"/>
            <person name="Lucas S."/>
            <person name="Copeland A."/>
            <person name="Lapidus A."/>
            <person name="Cheng J.-F."/>
            <person name="Bruce D."/>
            <person name="Goodwin L."/>
            <person name="Pitluck S."/>
            <person name="Chertkov O."/>
            <person name="Detter J.C."/>
            <person name="Han C."/>
            <person name="Tapia R."/>
            <person name="Land M."/>
            <person name="Hauser L."/>
            <person name="Jeffries C."/>
            <person name="Kyrpides N."/>
            <person name="Ivanova N."/>
            <person name="Mikhailova N."/>
            <person name="Brumm P."/>
            <person name="Mead D."/>
            <person name="Woyke T."/>
        </authorList>
    </citation>
    <scope>NUCLEOTIDE SEQUENCE [LARGE SCALE GENOMIC DNA]</scope>
    <source>
        <strain evidence="10">ATCC 21833 / DSM 2522 / FERM P-1141 / JCM 9156 / N-4</strain>
    </source>
</reference>
<evidence type="ECO:0000313" key="10">
    <source>
        <dbReference type="Proteomes" id="UP000001401"/>
    </source>
</evidence>
<keyword evidence="7" id="KW-1133">Transmembrane helix</keyword>
<proteinExistence type="inferred from homology"/>
<evidence type="ECO:0000256" key="4">
    <source>
        <dbReference type="ARBA" id="ARBA00022729"/>
    </source>
</evidence>
<sequence length="330" mass="37393">MQQSRQLRTIFLLTIIVASIFIALLVFQIAKISLSSKDSDVETKVTIITSDEIVDQSWGSLAFKGKIEIEKQFPVNVTLFSEINTEQLKRETIDNSVSEGTTLIIGHGREFSEVFTEAAQAYPETHFVTIHGYSEHENQSVYTFEQGDVEYFAGLVATLFTESNSVAVLDSFEARDRNPQFEKGLNYYDPDIRFFYEAVGSRDDGEVAVNLMDDLLQKGVDVFYAKGNAFNRDVIEYAKKQDVYVIGYLDDQSYLAKDHVLTSVLNNVPKAYVAILDDFFREDGIPAGETILTEEHGVYQLAPFGPMFSDEEIEFIEDEMLKFQLGELNF</sequence>
<keyword evidence="10" id="KW-1185">Reference proteome</keyword>
<dbReference type="EMBL" id="CP002394">
    <property type="protein sequence ID" value="ADU31907.1"/>
    <property type="molecule type" value="Genomic_DNA"/>
</dbReference>
<comment type="similarity">
    <text evidence="2">Belongs to the BMP lipoprotein family.</text>
</comment>
<dbReference type="Pfam" id="PF02608">
    <property type="entry name" value="Bmp"/>
    <property type="match status" value="1"/>
</dbReference>
<protein>
    <submittedName>
        <fullName evidence="9">Basic membrane lipoprotein</fullName>
    </submittedName>
</protein>
<dbReference type="PANTHER" id="PTHR34296">
    <property type="entry name" value="TRANSCRIPTIONAL ACTIVATOR PROTEIN MED"/>
    <property type="match status" value="1"/>
</dbReference>
<organism evidence="9 10">
    <name type="scientific">Evansella cellulosilytica (strain ATCC 21833 / DSM 2522 / FERM P-1141 / JCM 9156 / N-4)</name>
    <name type="common">Bacillus cellulosilyticus</name>
    <dbReference type="NCBI Taxonomy" id="649639"/>
    <lineage>
        <taxon>Bacteria</taxon>
        <taxon>Bacillati</taxon>
        <taxon>Bacillota</taxon>
        <taxon>Bacilli</taxon>
        <taxon>Bacillales</taxon>
        <taxon>Bacillaceae</taxon>
        <taxon>Evansella</taxon>
    </lineage>
</organism>
<dbReference type="KEGG" id="bco:Bcell_3666"/>
<name>E6TSZ9_EVAC2</name>
<evidence type="ECO:0000256" key="6">
    <source>
        <dbReference type="ARBA" id="ARBA00023288"/>
    </source>
</evidence>
<dbReference type="RefSeq" id="WP_013490238.1">
    <property type="nucleotide sequence ID" value="NC_014829.1"/>
</dbReference>